<dbReference type="PANTHER" id="PTHR24198">
    <property type="entry name" value="ANKYRIN REPEAT AND PROTEIN KINASE DOMAIN-CONTAINING PROTEIN"/>
    <property type="match status" value="1"/>
</dbReference>
<keyword evidence="1" id="KW-0677">Repeat</keyword>
<feature type="repeat" description="ANK" evidence="3">
    <location>
        <begin position="998"/>
        <end position="1030"/>
    </location>
</feature>
<dbReference type="Pfam" id="PF24883">
    <property type="entry name" value="NPHP3_N"/>
    <property type="match status" value="1"/>
</dbReference>
<keyword evidence="6" id="KW-1185">Reference proteome</keyword>
<organism evidence="5 6">
    <name type="scientific">Metarhizium guizhouense (strain ARSEF 977)</name>
    <dbReference type="NCBI Taxonomy" id="1276136"/>
    <lineage>
        <taxon>Eukaryota</taxon>
        <taxon>Fungi</taxon>
        <taxon>Dikarya</taxon>
        <taxon>Ascomycota</taxon>
        <taxon>Pezizomycotina</taxon>
        <taxon>Sordariomycetes</taxon>
        <taxon>Hypocreomycetidae</taxon>
        <taxon>Hypocreales</taxon>
        <taxon>Clavicipitaceae</taxon>
        <taxon>Metarhizium</taxon>
    </lineage>
</organism>
<dbReference type="InterPro" id="IPR007111">
    <property type="entry name" value="NACHT_NTPase"/>
</dbReference>
<dbReference type="Proteomes" id="UP000031192">
    <property type="component" value="Unassembled WGS sequence"/>
</dbReference>
<gene>
    <name evidence="5" type="ORF">MGU_06092</name>
</gene>
<dbReference type="PROSITE" id="PS50837">
    <property type="entry name" value="NACHT"/>
    <property type="match status" value="1"/>
</dbReference>
<dbReference type="AlphaFoldDB" id="A0A0B4GW18"/>
<dbReference type="EMBL" id="AZNH01000019">
    <property type="protein sequence ID" value="KID86963.1"/>
    <property type="molecule type" value="Genomic_DNA"/>
</dbReference>
<accession>A0A0B4GW18</accession>
<dbReference type="SUPFAM" id="SSF52540">
    <property type="entry name" value="P-loop containing nucleoside triphosphate hydrolases"/>
    <property type="match status" value="1"/>
</dbReference>
<evidence type="ECO:0000313" key="6">
    <source>
        <dbReference type="Proteomes" id="UP000031192"/>
    </source>
</evidence>
<evidence type="ECO:0000256" key="3">
    <source>
        <dbReference type="PROSITE-ProRule" id="PRU00023"/>
    </source>
</evidence>
<dbReference type="Gene3D" id="3.40.50.1580">
    <property type="entry name" value="Nucleoside phosphorylase domain"/>
    <property type="match status" value="1"/>
</dbReference>
<evidence type="ECO:0000259" key="4">
    <source>
        <dbReference type="PROSITE" id="PS50837"/>
    </source>
</evidence>
<feature type="repeat" description="ANK" evidence="3">
    <location>
        <begin position="1064"/>
        <end position="1096"/>
    </location>
</feature>
<evidence type="ECO:0000256" key="2">
    <source>
        <dbReference type="ARBA" id="ARBA00023043"/>
    </source>
</evidence>
<name>A0A0B4GW18_METGA</name>
<dbReference type="InterPro" id="IPR056884">
    <property type="entry name" value="NPHP3-like_N"/>
</dbReference>
<dbReference type="SMART" id="SM00248">
    <property type="entry name" value="ANK"/>
    <property type="match status" value="13"/>
</dbReference>
<dbReference type="InterPro" id="IPR036770">
    <property type="entry name" value="Ankyrin_rpt-contain_sf"/>
</dbReference>
<dbReference type="InterPro" id="IPR035994">
    <property type="entry name" value="Nucleoside_phosphorylase_sf"/>
</dbReference>
<feature type="repeat" description="ANK" evidence="3">
    <location>
        <begin position="1163"/>
        <end position="1196"/>
    </location>
</feature>
<dbReference type="Gene3D" id="3.40.50.300">
    <property type="entry name" value="P-loop containing nucleotide triphosphate hydrolases"/>
    <property type="match status" value="1"/>
</dbReference>
<dbReference type="InterPro" id="IPR002110">
    <property type="entry name" value="Ankyrin_rpt"/>
</dbReference>
<proteinExistence type="predicted"/>
<feature type="repeat" description="ANK" evidence="3">
    <location>
        <begin position="1130"/>
        <end position="1162"/>
    </location>
</feature>
<evidence type="ECO:0000313" key="5">
    <source>
        <dbReference type="EMBL" id="KID86963.1"/>
    </source>
</evidence>
<dbReference type="Pfam" id="PF22939">
    <property type="entry name" value="WHD_GPIID"/>
    <property type="match status" value="1"/>
</dbReference>
<dbReference type="OrthoDB" id="4955385at2759"/>
<dbReference type="GO" id="GO:0003824">
    <property type="term" value="F:catalytic activity"/>
    <property type="evidence" value="ECO:0007669"/>
    <property type="project" value="InterPro"/>
</dbReference>
<dbReference type="HOGENOM" id="CLU_000288_34_2_1"/>
<dbReference type="InterPro" id="IPR027417">
    <property type="entry name" value="P-loop_NTPase"/>
</dbReference>
<dbReference type="SUPFAM" id="SSF48403">
    <property type="entry name" value="Ankyrin repeat"/>
    <property type="match status" value="2"/>
</dbReference>
<feature type="repeat" description="ANK" evidence="3">
    <location>
        <begin position="1097"/>
        <end position="1129"/>
    </location>
</feature>
<feature type="domain" description="NACHT" evidence="4">
    <location>
        <begin position="330"/>
        <end position="476"/>
    </location>
</feature>
<feature type="repeat" description="ANK" evidence="3">
    <location>
        <begin position="1031"/>
        <end position="1063"/>
    </location>
</feature>
<feature type="repeat" description="ANK" evidence="3">
    <location>
        <begin position="1197"/>
        <end position="1230"/>
    </location>
</feature>
<dbReference type="PANTHER" id="PTHR24198:SF165">
    <property type="entry name" value="ANKYRIN REPEAT-CONTAINING PROTEIN-RELATED"/>
    <property type="match status" value="1"/>
</dbReference>
<dbReference type="PRINTS" id="PR01415">
    <property type="entry name" value="ANKYRIN"/>
</dbReference>
<dbReference type="GO" id="GO:0009116">
    <property type="term" value="P:nucleoside metabolic process"/>
    <property type="evidence" value="ECO:0007669"/>
    <property type="project" value="InterPro"/>
</dbReference>
<reference evidence="5 6" key="1">
    <citation type="journal article" date="2014" name="Proc. Natl. Acad. Sci. U.S.A.">
        <title>Trajectory and genomic determinants of fungal-pathogen speciation and host adaptation.</title>
        <authorList>
            <person name="Hu X."/>
            <person name="Xiao G."/>
            <person name="Zheng P."/>
            <person name="Shang Y."/>
            <person name="Su Y."/>
            <person name="Zhang X."/>
            <person name="Liu X."/>
            <person name="Zhan S."/>
            <person name="St Leger R.J."/>
            <person name="Wang C."/>
        </authorList>
    </citation>
    <scope>NUCLEOTIDE SEQUENCE [LARGE SCALE GENOMIC DNA]</scope>
    <source>
        <strain evidence="5 6">ARSEF 977</strain>
    </source>
</reference>
<dbReference type="Pfam" id="PF12796">
    <property type="entry name" value="Ank_2"/>
    <property type="match status" value="5"/>
</dbReference>
<evidence type="ECO:0000256" key="1">
    <source>
        <dbReference type="ARBA" id="ARBA00022737"/>
    </source>
</evidence>
<dbReference type="Gene3D" id="1.25.40.20">
    <property type="entry name" value="Ankyrin repeat-containing domain"/>
    <property type="match status" value="3"/>
</dbReference>
<protein>
    <submittedName>
        <fullName evidence="5">Ankyrin repeat-containing domain protein</fullName>
    </submittedName>
</protein>
<keyword evidence="2 3" id="KW-0040">ANK repeat</keyword>
<comment type="caution">
    <text evidence="5">The sequence shown here is derived from an EMBL/GenBank/DDBJ whole genome shotgun (WGS) entry which is preliminary data.</text>
</comment>
<feature type="repeat" description="ANK" evidence="3">
    <location>
        <begin position="866"/>
        <end position="898"/>
    </location>
</feature>
<sequence>MRMVESFRNIRFGLMVGVGGGAPKRPHLDDPWKDIRLGDVVVSTARGSHGGVLQYDMGKCKNNEFSIESHLNKPPTVLSTAVQLLQSDHDFGEGKMTQYIAEVALMSTKKSTLRDYRFPGGDKDQLFRSDYPHSGAENCSTCDATQVEKRLDRESDNPATHYGLIASGNAVMKSAQLRDKLRDEWDVLCFEMEAAGLMDSFPCIVIRGICDYSDDHKHKIWQPYAAVVAASYAKDLLRVLKPRQVENMGPAARMIKQLHEIREDVSEVREGVQNLLEDKKLEARNEILNWLTPINYGPQQSDYLQKRQPGTCTWILNSEEFQRWLKSSQMTLFCHGIPGAGKTILTSVIVDELTKRFSKDTSTGIAYIYCNFREQRKQHVDNLLASLLKQLTGSQSSLLESLEKVHNHHKPNRTRPSPEDMRNLLKSAASVYSRVFIIVDALDECQESQGFRANFLLELFNFQSQTGANLFATSRPIQEIADKFKGGMSLEIRALDEDVQTYLTGQMYRLPLVESKPDLQATIKITIAAAVRGMFLLAPLHIEALTREPTIGHVESALQSLPRELDETYKQALTRVQNQGGNVSVLAEKILCWVVHARRVLSIVELQHALAIQLGKSELDEKFIPSPEVIGSVCAGLVTIDKDSDTVRLVHYTAQAYFERSWAEFFPDAHTNLAKLCLTYVSFSVFDSGFCKTDKDFRRRLQTNRFYDYAARNWGYHAYGASSDVDGLILQFLESHGKRSSSTQVIMPDEDDFCFHNCLYEPPEMTGLHLAAYFGLWTSIIALFNNGHRYDADVKDSHGRTPLWLAAKEGHEKVVRLLLESGADPNVNNEYGSPLSLAVDWGHYAVVKLLLENGADPDDEMRAGTYRETPLGVAAQRGDQAMLKLLLENGADPDAGSFMGETLLWLVIKEVRVDIGKLLLESGADTETTDCWGKTPLLYAVKDGCESRAKLMLGHAAGIPAEITDIQSLLVCAAKGKLEAICQLLFNYGADIEAKDTEGKTPLLYAAEYGCESTAKLLLDYGADIEVKLTSGQTPLIVAVQSRHQSVVKLLLDHGADIEAKDIYGQTSLIYAAKDTHIPIFKLLLDHGADIEANNTSGQTPLLCAAKYGRKPLVELLIDKGARIEARDNYSQTPLMYAVRNRHEVTVKLLLDKSADIEAKDDSGRTSLSYAISDYKGRGLATLLIDNGADIEAKDDSGRTPLSYSIRDCKGGGLAMLLVDNGADIEAKDNFGQTPLSWDAECGSEARLEDLLENHTL</sequence>
<feature type="repeat" description="ANK" evidence="3">
    <location>
        <begin position="798"/>
        <end position="830"/>
    </location>
</feature>
<dbReference type="PROSITE" id="PS50088">
    <property type="entry name" value="ANK_REPEAT"/>
    <property type="match status" value="10"/>
</dbReference>
<dbReference type="SUPFAM" id="SSF53167">
    <property type="entry name" value="Purine and uridine phosphorylases"/>
    <property type="match status" value="1"/>
</dbReference>
<dbReference type="InterPro" id="IPR054471">
    <property type="entry name" value="GPIID_WHD"/>
</dbReference>
<dbReference type="PROSITE" id="PS50297">
    <property type="entry name" value="ANK_REP_REGION"/>
    <property type="match status" value="10"/>
</dbReference>
<feature type="repeat" description="ANK" evidence="3">
    <location>
        <begin position="830"/>
        <end position="862"/>
    </location>
</feature>